<dbReference type="Proteomes" id="UP000887013">
    <property type="component" value="Unassembled WGS sequence"/>
</dbReference>
<evidence type="ECO:0000256" key="1">
    <source>
        <dbReference type="SAM" id="MobiDB-lite"/>
    </source>
</evidence>
<comment type="caution">
    <text evidence="2">The sequence shown here is derived from an EMBL/GenBank/DDBJ whole genome shotgun (WGS) entry which is preliminary data.</text>
</comment>
<name>A0A8X6UGZ7_NEPPI</name>
<evidence type="ECO:0000313" key="2">
    <source>
        <dbReference type="EMBL" id="GFU16612.1"/>
    </source>
</evidence>
<keyword evidence="3" id="KW-1185">Reference proteome</keyword>
<feature type="non-terminal residue" evidence="2">
    <location>
        <position position="25"/>
    </location>
</feature>
<accession>A0A8X6UGZ7</accession>
<dbReference type="AlphaFoldDB" id="A0A8X6UGZ7"/>
<sequence length="25" mass="2663">MDLSSSPDSVKDISNECDQSHVGIV</sequence>
<evidence type="ECO:0000313" key="3">
    <source>
        <dbReference type="Proteomes" id="UP000887013"/>
    </source>
</evidence>
<feature type="region of interest" description="Disordered" evidence="1">
    <location>
        <begin position="1"/>
        <end position="25"/>
    </location>
</feature>
<reference evidence="2" key="1">
    <citation type="submission" date="2020-08" db="EMBL/GenBank/DDBJ databases">
        <title>Multicomponent nature underlies the extraordinary mechanical properties of spider dragline silk.</title>
        <authorList>
            <person name="Kono N."/>
            <person name="Nakamura H."/>
            <person name="Mori M."/>
            <person name="Yoshida Y."/>
            <person name="Ohtoshi R."/>
            <person name="Malay A.D."/>
            <person name="Moran D.A.P."/>
            <person name="Tomita M."/>
            <person name="Numata K."/>
            <person name="Arakawa K."/>
        </authorList>
    </citation>
    <scope>NUCLEOTIDE SEQUENCE</scope>
</reference>
<proteinExistence type="predicted"/>
<gene>
    <name evidence="2" type="ORF">NPIL_465491</name>
</gene>
<dbReference type="EMBL" id="BMAW01126404">
    <property type="protein sequence ID" value="GFU16612.1"/>
    <property type="molecule type" value="Genomic_DNA"/>
</dbReference>
<protein>
    <submittedName>
        <fullName evidence="2">Uncharacterized protein</fullName>
    </submittedName>
</protein>
<organism evidence="2 3">
    <name type="scientific">Nephila pilipes</name>
    <name type="common">Giant wood spider</name>
    <name type="synonym">Nephila maculata</name>
    <dbReference type="NCBI Taxonomy" id="299642"/>
    <lineage>
        <taxon>Eukaryota</taxon>
        <taxon>Metazoa</taxon>
        <taxon>Ecdysozoa</taxon>
        <taxon>Arthropoda</taxon>
        <taxon>Chelicerata</taxon>
        <taxon>Arachnida</taxon>
        <taxon>Araneae</taxon>
        <taxon>Araneomorphae</taxon>
        <taxon>Entelegynae</taxon>
        <taxon>Araneoidea</taxon>
        <taxon>Nephilidae</taxon>
        <taxon>Nephila</taxon>
    </lineage>
</organism>